<dbReference type="Gene3D" id="3.30.460.10">
    <property type="entry name" value="Beta Polymerase, domain 2"/>
    <property type="match status" value="1"/>
</dbReference>
<feature type="domain" description="RelA/SpoT" evidence="2">
    <location>
        <begin position="84"/>
        <end position="207"/>
    </location>
</feature>
<comment type="caution">
    <text evidence="3">The sequence shown here is derived from an EMBL/GenBank/DDBJ whole genome shotgun (WGS) entry which is preliminary data.</text>
</comment>
<evidence type="ECO:0000313" key="4">
    <source>
        <dbReference type="Proteomes" id="UP001205867"/>
    </source>
</evidence>
<gene>
    <name evidence="3" type="ORF">M3A82_005225</name>
</gene>
<evidence type="ECO:0000259" key="2">
    <source>
        <dbReference type="SMART" id="SM00954"/>
    </source>
</evidence>
<dbReference type="Gene3D" id="1.10.287.860">
    <property type="entry name" value="Nucleotidyltransferase"/>
    <property type="match status" value="1"/>
</dbReference>
<accession>A0AAP3AGH8</accession>
<name>A0AAP3AGH8_MICLU</name>
<proteinExistence type="predicted"/>
<organism evidence="3 4">
    <name type="scientific">Micrococcus luteus</name>
    <name type="common">Micrococcus lysodeikticus</name>
    <dbReference type="NCBI Taxonomy" id="1270"/>
    <lineage>
        <taxon>Bacteria</taxon>
        <taxon>Bacillati</taxon>
        <taxon>Actinomycetota</taxon>
        <taxon>Actinomycetes</taxon>
        <taxon>Micrococcales</taxon>
        <taxon>Micrococcaceae</taxon>
        <taxon>Micrococcus</taxon>
    </lineage>
</organism>
<feature type="compositionally biased region" description="Acidic residues" evidence="1">
    <location>
        <begin position="279"/>
        <end position="290"/>
    </location>
</feature>
<dbReference type="InterPro" id="IPR052366">
    <property type="entry name" value="GTP_Pyrophosphokinase"/>
</dbReference>
<dbReference type="AlphaFoldDB" id="A0AAP3AGH8"/>
<reference evidence="3" key="1">
    <citation type="submission" date="2023-06" db="EMBL/GenBank/DDBJ databases">
        <title>lsaBGC provides a comprehensive framework for evolutionary analysis of biosynthetic gene clusters within focal taxa.</title>
        <authorList>
            <person name="Salamzade R."/>
            <person name="Sandstrom S."/>
            <person name="Kalan L.R."/>
        </authorList>
    </citation>
    <scope>NUCLEOTIDE SEQUENCE</scope>
    <source>
        <strain evidence="3">P3-SID899</strain>
    </source>
</reference>
<dbReference type="GO" id="GO:0015969">
    <property type="term" value="P:guanosine tetraphosphate metabolic process"/>
    <property type="evidence" value="ECO:0007669"/>
    <property type="project" value="InterPro"/>
</dbReference>
<feature type="compositionally biased region" description="Acidic residues" evidence="1">
    <location>
        <begin position="240"/>
        <end position="261"/>
    </location>
</feature>
<dbReference type="Proteomes" id="UP001205867">
    <property type="component" value="Unassembled WGS sequence"/>
</dbReference>
<dbReference type="SUPFAM" id="SSF81301">
    <property type="entry name" value="Nucleotidyltransferase"/>
    <property type="match status" value="1"/>
</dbReference>
<dbReference type="PANTHER" id="PTHR47837:SF2">
    <property type="entry name" value="GTP PYROPHOSPHOKINASE YWAC"/>
    <property type="match status" value="1"/>
</dbReference>
<dbReference type="InterPro" id="IPR007685">
    <property type="entry name" value="RelA_SpoT"/>
</dbReference>
<evidence type="ECO:0000313" key="3">
    <source>
        <dbReference type="EMBL" id="MCV7628744.1"/>
    </source>
</evidence>
<dbReference type="PANTHER" id="PTHR47837">
    <property type="entry name" value="GTP PYROPHOSPHOKINASE YJBM"/>
    <property type="match status" value="1"/>
</dbReference>
<dbReference type="Pfam" id="PF04607">
    <property type="entry name" value="RelA_SpoT"/>
    <property type="match status" value="1"/>
</dbReference>
<feature type="region of interest" description="Disordered" evidence="1">
    <location>
        <begin position="236"/>
        <end position="290"/>
    </location>
</feature>
<dbReference type="RefSeq" id="WP_206396118.1">
    <property type="nucleotide sequence ID" value="NZ_JACLBY010000007.1"/>
</dbReference>
<dbReference type="EMBL" id="JALXKZ020000008">
    <property type="protein sequence ID" value="MCV7628744.1"/>
    <property type="molecule type" value="Genomic_DNA"/>
</dbReference>
<sequence>MEQDPSPDAPVPSADVEALRGTPVSELTQLSPVMSVALDRLRKDVERFDLEYRSALLQVEARLEVLRDEFTHLHDYNPIEHIVTRVKSPESILRKASARGLSLDLDALRTNVTDIAGARVIVSFARDVYRVFRQFTQQPDIRVLEVEDYISRPKPSGYRSLHCLVQVPIHLSTGTIPVTVEMQFRTSAMDFWATLEHKINYKFDGGVPPDIATELVAAARVAADLDTRMERLHDQVQETDRDDDAAAAWEDDGGPAFEDEPAAGPGETRPGAAGPSDAEPGDDAPDASTV</sequence>
<protein>
    <submittedName>
        <fullName evidence="3">GTP pyrophosphokinase family protein</fullName>
    </submittedName>
</protein>
<dbReference type="SMART" id="SM00954">
    <property type="entry name" value="RelA_SpoT"/>
    <property type="match status" value="1"/>
</dbReference>
<dbReference type="CDD" id="cd05399">
    <property type="entry name" value="NT_Rel-Spo_like"/>
    <property type="match status" value="1"/>
</dbReference>
<dbReference type="InterPro" id="IPR043519">
    <property type="entry name" value="NT_sf"/>
</dbReference>
<evidence type="ECO:0000256" key="1">
    <source>
        <dbReference type="SAM" id="MobiDB-lite"/>
    </source>
</evidence>